<dbReference type="PANTHER" id="PTHR33639:SF2">
    <property type="entry name" value="DUF393 DOMAIN-CONTAINING PROTEIN"/>
    <property type="match status" value="1"/>
</dbReference>
<name>A0AAJ5VX65_9HYPH</name>
<sequence>MGNIVGDVEISQRSIIVFDAMCVLCSANAQFVLSNDRHGHFLLASMQGEVGSALYRKFGIDPAEPDTIVVVTGDSALRDSEAVLSIYEGLGWPWRIFSLLRIIPRGLRDPVYRFIARHRYRIFGERDACWLPTPEQARRVL</sequence>
<dbReference type="GO" id="GO:0015035">
    <property type="term" value="F:protein-disulfide reductase activity"/>
    <property type="evidence" value="ECO:0007669"/>
    <property type="project" value="InterPro"/>
</dbReference>
<protein>
    <submittedName>
        <fullName evidence="1">Thiol-disulfide oxidoreductase DCC family protein</fullName>
    </submittedName>
</protein>
<dbReference type="InterPro" id="IPR052927">
    <property type="entry name" value="DCC_oxidoreductase"/>
</dbReference>
<dbReference type="InterPro" id="IPR007263">
    <property type="entry name" value="DCC1-like"/>
</dbReference>
<gene>
    <name evidence="1" type="ORF">P0Y65_10090</name>
</gene>
<dbReference type="PANTHER" id="PTHR33639">
    <property type="entry name" value="THIOL-DISULFIDE OXIDOREDUCTASE DCC"/>
    <property type="match status" value="1"/>
</dbReference>
<dbReference type="EMBL" id="CP119312">
    <property type="protein sequence ID" value="WEK06568.1"/>
    <property type="molecule type" value="Genomic_DNA"/>
</dbReference>
<proteinExistence type="predicted"/>
<reference evidence="1" key="1">
    <citation type="submission" date="2023-03" db="EMBL/GenBank/DDBJ databases">
        <title>Andean soil-derived lignocellulolytic bacterial consortium as a source of novel taxa and putative plastic-active enzymes.</title>
        <authorList>
            <person name="Diaz-Garcia L."/>
            <person name="Chuvochina M."/>
            <person name="Feuerriegel G."/>
            <person name="Bunk B."/>
            <person name="Sproer C."/>
            <person name="Streit W.R."/>
            <person name="Rodriguez L.M."/>
            <person name="Overmann J."/>
            <person name="Jimenez D.J."/>
        </authorList>
    </citation>
    <scope>NUCLEOTIDE SEQUENCE</scope>
    <source>
        <strain evidence="1">MAG 4196</strain>
    </source>
</reference>
<dbReference type="AlphaFoldDB" id="A0AAJ5VX65"/>
<accession>A0AAJ5VX65</accession>
<dbReference type="Proteomes" id="UP001217476">
    <property type="component" value="Chromosome"/>
</dbReference>
<organism evidence="1 2">
    <name type="scientific">Candidatus Devosia phytovorans</name>
    <dbReference type="NCBI Taxonomy" id="3121372"/>
    <lineage>
        <taxon>Bacteria</taxon>
        <taxon>Pseudomonadati</taxon>
        <taxon>Pseudomonadota</taxon>
        <taxon>Alphaproteobacteria</taxon>
        <taxon>Hyphomicrobiales</taxon>
        <taxon>Devosiaceae</taxon>
        <taxon>Devosia</taxon>
    </lineage>
</organism>
<evidence type="ECO:0000313" key="1">
    <source>
        <dbReference type="EMBL" id="WEK06568.1"/>
    </source>
</evidence>
<dbReference type="Pfam" id="PF04134">
    <property type="entry name" value="DCC1-like"/>
    <property type="match status" value="1"/>
</dbReference>
<evidence type="ECO:0000313" key="2">
    <source>
        <dbReference type="Proteomes" id="UP001217476"/>
    </source>
</evidence>